<keyword evidence="8 14" id="KW-0675">Receptor</keyword>
<evidence type="ECO:0000256" key="4">
    <source>
        <dbReference type="ARBA" id="ARBA00022692"/>
    </source>
</evidence>
<dbReference type="PANTHER" id="PTHR30069:SF29">
    <property type="entry name" value="HEMOGLOBIN AND HEMOGLOBIN-HAPTOGLOBIN-BINDING PROTEIN 1-RELATED"/>
    <property type="match status" value="1"/>
</dbReference>
<dbReference type="Gene3D" id="2.40.170.20">
    <property type="entry name" value="TonB-dependent receptor, beta-barrel domain"/>
    <property type="match status" value="1"/>
</dbReference>
<evidence type="ECO:0000313" key="15">
    <source>
        <dbReference type="Proteomes" id="UP000030652"/>
    </source>
</evidence>
<dbReference type="PANTHER" id="PTHR30069">
    <property type="entry name" value="TONB-DEPENDENT OUTER MEMBRANE RECEPTOR"/>
    <property type="match status" value="1"/>
</dbReference>
<evidence type="ECO:0000256" key="7">
    <source>
        <dbReference type="ARBA" id="ARBA00023136"/>
    </source>
</evidence>
<dbReference type="Pfam" id="PF00593">
    <property type="entry name" value="TonB_dep_Rec_b-barrel"/>
    <property type="match status" value="1"/>
</dbReference>
<evidence type="ECO:0000256" key="10">
    <source>
        <dbReference type="PROSITE-ProRule" id="PRU01360"/>
    </source>
</evidence>
<keyword evidence="6 11" id="KW-0798">TonB box</keyword>
<dbReference type="InterPro" id="IPR036942">
    <property type="entry name" value="Beta-barrel_TonB_sf"/>
</dbReference>
<dbReference type="GO" id="GO:0015344">
    <property type="term" value="F:siderophore uptake transmembrane transporter activity"/>
    <property type="evidence" value="ECO:0007669"/>
    <property type="project" value="TreeGrafter"/>
</dbReference>
<organism evidence="14 15">
    <name type="scientific">Candidatus Scalindua brodae</name>
    <dbReference type="NCBI Taxonomy" id="237368"/>
    <lineage>
        <taxon>Bacteria</taxon>
        <taxon>Pseudomonadati</taxon>
        <taxon>Planctomycetota</taxon>
        <taxon>Candidatus Brocadiia</taxon>
        <taxon>Candidatus Brocadiales</taxon>
        <taxon>Candidatus Scalinduaceae</taxon>
        <taxon>Candidatus Scalindua</taxon>
    </lineage>
</organism>
<dbReference type="Proteomes" id="UP000030652">
    <property type="component" value="Unassembled WGS sequence"/>
</dbReference>
<evidence type="ECO:0000256" key="2">
    <source>
        <dbReference type="ARBA" id="ARBA00022448"/>
    </source>
</evidence>
<dbReference type="InterPro" id="IPR037066">
    <property type="entry name" value="Plug_dom_sf"/>
</dbReference>
<comment type="caution">
    <text evidence="14">The sequence shown here is derived from an EMBL/GenBank/DDBJ whole genome shotgun (WGS) entry which is preliminary data.</text>
</comment>
<protein>
    <submittedName>
        <fullName evidence="14">Ferric enterobactin receptor FepA</fullName>
    </submittedName>
</protein>
<dbReference type="GO" id="GO:0044718">
    <property type="term" value="P:siderophore transmembrane transport"/>
    <property type="evidence" value="ECO:0007669"/>
    <property type="project" value="TreeGrafter"/>
</dbReference>
<dbReference type="InterPro" id="IPR012910">
    <property type="entry name" value="Plug_dom"/>
</dbReference>
<evidence type="ECO:0000256" key="3">
    <source>
        <dbReference type="ARBA" id="ARBA00022452"/>
    </source>
</evidence>
<keyword evidence="4 10" id="KW-0812">Transmembrane</keyword>
<dbReference type="InterPro" id="IPR039426">
    <property type="entry name" value="TonB-dep_rcpt-like"/>
</dbReference>
<comment type="subcellular location">
    <subcellularLocation>
        <location evidence="1 10">Cell outer membrane</location>
        <topology evidence="1 10">Multi-pass membrane protein</topology>
    </subcellularLocation>
</comment>
<dbReference type="Pfam" id="PF07715">
    <property type="entry name" value="Plug"/>
    <property type="match status" value="1"/>
</dbReference>
<accession>A0A0B0EKM9</accession>
<sequence length="686" mass="77247">MLTERGKTSNTVFQISLLCFAVFVLIIPAQAAKMEQENEPAVIETAKEIENATAKPEKRLTPAGITRLDEITVTAKRHEEKIFDVPYTAHVVNSDDILFQKSIKTIPEVFREETGVMIQKTSHGQGSPFIRGFTGFHNVLLIDGIRLNNSTFREGPNQYWNTIDPYSIRKVELIKGPGSVMYGSDSIGGTVNAITKSPQRYGKGLLYNANIYNRYATGEKSYIGRMELSASYDNKVGIITGYTFKDFGDFVSGDGLLRNTGYDESDGDFKLEYFLDKDKKFIFAFQNVNQEDVPRTSKTTQSKSFRGTKIGSDIKRDLDQERTLSYIQFHWDKVSNVIERAKISLSYHNQRECRDRIKGSGSGEEVGFNVDTYGIWTQFESTSPVGHLTYGIDYYHDNVTSFKRNFNSAGMLTSVGIQGTVADDAAYDLFGVYIQDEISLGNFEFIVSARYIYAALDADKVEDPDTGKEICINENWTGLIGSVRMMYYANQHWNIFGGISQGFRAPNLSDMTMFQADSSFETPTTNLDSEKFITMEIGTKADFANWSAQLSYYYTYLDGMIVRSPTGAIIDGSPEVQKANIGYGNIDGVEAEASYSPCKNWTLFGNFTWVEGRSKQVEGGKKNYKPFDRMMPTTGRAGARWESDDSRLWAEAQTTIVDNQDDLSLRDRQIQAEFLQVVPQDIQFTH</sequence>
<evidence type="ECO:0000256" key="1">
    <source>
        <dbReference type="ARBA" id="ARBA00004571"/>
    </source>
</evidence>
<evidence type="ECO:0000256" key="6">
    <source>
        <dbReference type="ARBA" id="ARBA00023077"/>
    </source>
</evidence>
<keyword evidence="7 10" id="KW-0472">Membrane</keyword>
<dbReference type="PROSITE" id="PS52016">
    <property type="entry name" value="TONB_DEPENDENT_REC_3"/>
    <property type="match status" value="1"/>
</dbReference>
<evidence type="ECO:0000256" key="9">
    <source>
        <dbReference type="ARBA" id="ARBA00023237"/>
    </source>
</evidence>
<proteinExistence type="inferred from homology"/>
<dbReference type="eggNOG" id="COG4206">
    <property type="taxonomic scope" value="Bacteria"/>
</dbReference>
<keyword evidence="3 10" id="KW-1134">Transmembrane beta strand</keyword>
<keyword evidence="9 10" id="KW-0998">Cell outer membrane</keyword>
<dbReference type="EMBL" id="JRYO01000071">
    <property type="protein sequence ID" value="KHE93134.1"/>
    <property type="molecule type" value="Genomic_DNA"/>
</dbReference>
<dbReference type="AlphaFoldDB" id="A0A0B0EKM9"/>
<dbReference type="SUPFAM" id="SSF56935">
    <property type="entry name" value="Porins"/>
    <property type="match status" value="1"/>
</dbReference>
<feature type="domain" description="TonB-dependent receptor-like beta-barrel" evidence="12">
    <location>
        <begin position="269"/>
        <end position="650"/>
    </location>
</feature>
<dbReference type="GO" id="GO:0009279">
    <property type="term" value="C:cell outer membrane"/>
    <property type="evidence" value="ECO:0007669"/>
    <property type="project" value="UniProtKB-SubCell"/>
</dbReference>
<keyword evidence="5" id="KW-0732">Signal</keyword>
<evidence type="ECO:0000256" key="8">
    <source>
        <dbReference type="ARBA" id="ARBA00023170"/>
    </source>
</evidence>
<keyword evidence="2 10" id="KW-0813">Transport</keyword>
<dbReference type="Gene3D" id="2.170.130.10">
    <property type="entry name" value="TonB-dependent receptor, plug domain"/>
    <property type="match status" value="1"/>
</dbReference>
<feature type="domain" description="TonB-dependent receptor plug" evidence="13">
    <location>
        <begin position="83"/>
        <end position="190"/>
    </location>
</feature>
<evidence type="ECO:0000259" key="12">
    <source>
        <dbReference type="Pfam" id="PF00593"/>
    </source>
</evidence>
<evidence type="ECO:0000256" key="5">
    <source>
        <dbReference type="ARBA" id="ARBA00022729"/>
    </source>
</evidence>
<reference evidence="14 15" key="1">
    <citation type="submission" date="2014-10" db="EMBL/GenBank/DDBJ databases">
        <title>Draft genome of anammox bacterium scalindua brodae, obtained using differential coverage binning of sequence data from two enrichment reactors.</title>
        <authorList>
            <person name="Speth D.R."/>
            <person name="Russ L."/>
            <person name="Kartal B."/>
            <person name="Op den Camp H.J."/>
            <person name="Dutilh B.E."/>
            <person name="Jetten M.S."/>
        </authorList>
    </citation>
    <scope>NUCLEOTIDE SEQUENCE [LARGE SCALE GENOMIC DNA]</scope>
    <source>
        <strain evidence="14">RU1</strain>
    </source>
</reference>
<gene>
    <name evidence="14" type="primary">fepA</name>
    <name evidence="14" type="ORF">SCABRO_01053</name>
</gene>
<dbReference type="InterPro" id="IPR000531">
    <property type="entry name" value="Beta-barrel_TonB"/>
</dbReference>
<evidence type="ECO:0000256" key="11">
    <source>
        <dbReference type="RuleBase" id="RU003357"/>
    </source>
</evidence>
<comment type="similarity">
    <text evidence="10 11">Belongs to the TonB-dependent receptor family.</text>
</comment>
<evidence type="ECO:0000259" key="13">
    <source>
        <dbReference type="Pfam" id="PF07715"/>
    </source>
</evidence>
<dbReference type="PATRIC" id="fig|237368.3.peg.1160"/>
<evidence type="ECO:0000313" key="14">
    <source>
        <dbReference type="EMBL" id="KHE93134.1"/>
    </source>
</evidence>
<name>A0A0B0EKM9_9BACT</name>